<protein>
    <submittedName>
        <fullName evidence="2">Uncharacterized protein</fullName>
    </submittedName>
</protein>
<dbReference type="AlphaFoldDB" id="A0A3M6T9A1"/>
<feature type="region of interest" description="Disordered" evidence="1">
    <location>
        <begin position="1"/>
        <end position="25"/>
    </location>
</feature>
<feature type="compositionally biased region" description="Basic and acidic residues" evidence="1">
    <location>
        <begin position="1"/>
        <end position="10"/>
    </location>
</feature>
<reference evidence="2 3" key="1">
    <citation type="journal article" date="2018" name="Sci. Rep.">
        <title>Comparative analysis of the Pocillopora damicornis genome highlights role of immune system in coral evolution.</title>
        <authorList>
            <person name="Cunning R."/>
            <person name="Bay R.A."/>
            <person name="Gillette P."/>
            <person name="Baker A.C."/>
            <person name="Traylor-Knowles N."/>
        </authorList>
    </citation>
    <scope>NUCLEOTIDE SEQUENCE [LARGE SCALE GENOMIC DNA]</scope>
    <source>
        <strain evidence="2">RSMAS</strain>
        <tissue evidence="2">Whole animal</tissue>
    </source>
</reference>
<proteinExistence type="predicted"/>
<name>A0A3M6T9A1_POCDA</name>
<evidence type="ECO:0000256" key="1">
    <source>
        <dbReference type="SAM" id="MobiDB-lite"/>
    </source>
</evidence>
<keyword evidence="3" id="KW-1185">Reference proteome</keyword>
<organism evidence="2 3">
    <name type="scientific">Pocillopora damicornis</name>
    <name type="common">Cauliflower coral</name>
    <name type="synonym">Millepora damicornis</name>
    <dbReference type="NCBI Taxonomy" id="46731"/>
    <lineage>
        <taxon>Eukaryota</taxon>
        <taxon>Metazoa</taxon>
        <taxon>Cnidaria</taxon>
        <taxon>Anthozoa</taxon>
        <taxon>Hexacorallia</taxon>
        <taxon>Scleractinia</taxon>
        <taxon>Astrocoeniina</taxon>
        <taxon>Pocilloporidae</taxon>
        <taxon>Pocillopora</taxon>
    </lineage>
</organism>
<dbReference type="EMBL" id="RCHS01004067">
    <property type="protein sequence ID" value="RMX37913.1"/>
    <property type="molecule type" value="Genomic_DNA"/>
</dbReference>
<dbReference type="Proteomes" id="UP000275408">
    <property type="component" value="Unassembled WGS sequence"/>
</dbReference>
<gene>
    <name evidence="2" type="ORF">pdam_00007099</name>
</gene>
<accession>A0A3M6T9A1</accession>
<sequence length="107" mass="12058">MWQGREDGGPIKRATHPNVVGKNDRGLETPLQAVLLGNRVVTQVNPTKCLGIEIDSDLNRNVYVKELIKVFIQKLNLVWSLYFLPTTAITDFYFKVILPSVTYGLVV</sequence>
<comment type="caution">
    <text evidence="2">The sequence shown here is derived from an EMBL/GenBank/DDBJ whole genome shotgun (WGS) entry which is preliminary data.</text>
</comment>
<evidence type="ECO:0000313" key="2">
    <source>
        <dbReference type="EMBL" id="RMX37913.1"/>
    </source>
</evidence>
<evidence type="ECO:0000313" key="3">
    <source>
        <dbReference type="Proteomes" id="UP000275408"/>
    </source>
</evidence>